<evidence type="ECO:0000259" key="1">
    <source>
        <dbReference type="Pfam" id="PF01814"/>
    </source>
</evidence>
<keyword evidence="3" id="KW-1185">Reference proteome</keyword>
<accession>A0ABW4X7M5</accession>
<sequence length="246" mass="27355">MTRTLVARTDGRGQLLLEGQAAAPDGPVDLTIMWAMHRGFRRDLENFVRAAAATPVEDRATWRRLYARWGLFSTILHHHHTGEDAGLWPLLLARVDAAGDAAGRATLEAMAAEHAGIDPLLAACSVGFARLAGTADEAARSALAADLAAARDHLGRHLQHEERDAMAILQEHLQHADWERIGEEFFEPAYSRGDLLTLAAWVLHGLPPDALARMREQHHGRVLVAVWKLVLRRPFERAERRAFRYA</sequence>
<dbReference type="EMBL" id="JBHUHP010000008">
    <property type="protein sequence ID" value="MFD2091402.1"/>
    <property type="molecule type" value="Genomic_DNA"/>
</dbReference>
<dbReference type="CDD" id="cd12108">
    <property type="entry name" value="Hr-like"/>
    <property type="match status" value="1"/>
</dbReference>
<evidence type="ECO:0000313" key="2">
    <source>
        <dbReference type="EMBL" id="MFD2091402.1"/>
    </source>
</evidence>
<gene>
    <name evidence="2" type="ORF">ACFSHS_07405</name>
</gene>
<evidence type="ECO:0000313" key="3">
    <source>
        <dbReference type="Proteomes" id="UP001597402"/>
    </source>
</evidence>
<feature type="domain" description="Hemerythrin-like" evidence="1">
    <location>
        <begin position="31"/>
        <end position="166"/>
    </location>
</feature>
<organism evidence="2 3">
    <name type="scientific">Blastococcus deserti</name>
    <dbReference type="NCBI Taxonomy" id="2259033"/>
    <lineage>
        <taxon>Bacteria</taxon>
        <taxon>Bacillati</taxon>
        <taxon>Actinomycetota</taxon>
        <taxon>Actinomycetes</taxon>
        <taxon>Geodermatophilales</taxon>
        <taxon>Geodermatophilaceae</taxon>
        <taxon>Blastococcus</taxon>
    </lineage>
</organism>
<dbReference type="InterPro" id="IPR012312">
    <property type="entry name" value="Hemerythrin-like"/>
</dbReference>
<dbReference type="Proteomes" id="UP001597402">
    <property type="component" value="Unassembled WGS sequence"/>
</dbReference>
<dbReference type="RefSeq" id="WP_376873651.1">
    <property type="nucleotide sequence ID" value="NZ_JBHUHP010000008.1"/>
</dbReference>
<reference evidence="3" key="1">
    <citation type="journal article" date="2019" name="Int. J. Syst. Evol. Microbiol.">
        <title>The Global Catalogue of Microorganisms (GCM) 10K type strain sequencing project: providing services to taxonomists for standard genome sequencing and annotation.</title>
        <authorList>
            <consortium name="The Broad Institute Genomics Platform"/>
            <consortium name="The Broad Institute Genome Sequencing Center for Infectious Disease"/>
            <person name="Wu L."/>
            <person name="Ma J."/>
        </authorList>
    </citation>
    <scope>NUCLEOTIDE SEQUENCE [LARGE SCALE GENOMIC DNA]</scope>
    <source>
        <strain evidence="3">JCM 3338</strain>
    </source>
</reference>
<comment type="caution">
    <text evidence="2">The sequence shown here is derived from an EMBL/GenBank/DDBJ whole genome shotgun (WGS) entry which is preliminary data.</text>
</comment>
<protein>
    <submittedName>
        <fullName evidence="2">Hemerythrin domain-containing protein</fullName>
    </submittedName>
</protein>
<dbReference type="Pfam" id="PF01814">
    <property type="entry name" value="Hemerythrin"/>
    <property type="match status" value="1"/>
</dbReference>
<proteinExistence type="predicted"/>
<dbReference type="Gene3D" id="1.20.120.520">
    <property type="entry name" value="nmb1532 protein domain like"/>
    <property type="match status" value="1"/>
</dbReference>
<name>A0ABW4X7M5_9ACTN</name>